<evidence type="ECO:0000256" key="3">
    <source>
        <dbReference type="ARBA" id="ARBA00022777"/>
    </source>
</evidence>
<dbReference type="Pfam" id="PF00370">
    <property type="entry name" value="FGGY_N"/>
    <property type="match status" value="1"/>
</dbReference>
<dbReference type="AlphaFoldDB" id="A0A1M5VG51"/>
<keyword evidence="7" id="KW-1185">Reference proteome</keyword>
<evidence type="ECO:0000313" key="7">
    <source>
        <dbReference type="Proteomes" id="UP000184211"/>
    </source>
</evidence>
<dbReference type="InterPro" id="IPR018484">
    <property type="entry name" value="FGGY_N"/>
</dbReference>
<dbReference type="InterPro" id="IPR018485">
    <property type="entry name" value="FGGY_C"/>
</dbReference>
<feature type="domain" description="Carbohydrate kinase FGGY N-terminal" evidence="4">
    <location>
        <begin position="4"/>
        <end position="261"/>
    </location>
</feature>
<gene>
    <name evidence="6" type="ORF">SAMN04488044_3156</name>
</gene>
<dbReference type="InterPro" id="IPR043129">
    <property type="entry name" value="ATPase_NBD"/>
</dbReference>
<evidence type="ECO:0000259" key="4">
    <source>
        <dbReference type="Pfam" id="PF00370"/>
    </source>
</evidence>
<keyword evidence="2" id="KW-0808">Transferase</keyword>
<evidence type="ECO:0000256" key="1">
    <source>
        <dbReference type="ARBA" id="ARBA00009156"/>
    </source>
</evidence>
<sequence length="534" mass="56871">MMGYFIGVDVGTQSARAGVFDATGQLLSSHSVALDIWRPRTGFAQQSSGQIWTAICATVKSALAASSVDPKNVIGIGFDATCSLVLVDEDGTGVTVSPNGEPEQDVILWADHRATDIAAEIDQTGHDLLQISGGTISPEMQLPKLCWLQRNLPDSWRQTKHFFDLPDWLTWRATGSLTRSQCSVVCKWTYRGTGEGWDSSLFEQIGLQDLVSEGFARIGTAVSLPGECLGPLSDEAAQELGLKSSTMVGVSMIDAHAGALGTLGIGRGASKLALVAGTSACHIVVGPEAAFVPGVWGPYKGVVFPTLWANEAGQSMAGAAIDTVLKRHSKWKVICARAQASGQSPYEILEQILHKMSGADDVTLLSKDRHIVPDFNGNRSPLADPHRRGVTSGQRAVADDEDLALDYLAVIQSLAYGTKQILERLETQGVCTSEIVLSGGLAKNALYCQTHADVTGCTVIIPDQTEPVLVGSAMLGATAAGAYESLEDAASSMCGAGIWLSPNKLHREYHAKKYACFLAMQDHFQHLASLMKSE</sequence>
<dbReference type="InterPro" id="IPR006003">
    <property type="entry name" value="FGGY_RbtK-like"/>
</dbReference>
<dbReference type="Gene3D" id="3.30.420.40">
    <property type="match status" value="1"/>
</dbReference>
<dbReference type="SUPFAM" id="SSF53067">
    <property type="entry name" value="Actin-like ATPase domain"/>
    <property type="match status" value="2"/>
</dbReference>
<dbReference type="PANTHER" id="PTHR43435">
    <property type="entry name" value="RIBULOKINASE"/>
    <property type="match status" value="1"/>
</dbReference>
<keyword evidence="3 6" id="KW-0418">Kinase</keyword>
<dbReference type="GO" id="GO:0005737">
    <property type="term" value="C:cytoplasm"/>
    <property type="evidence" value="ECO:0007669"/>
    <property type="project" value="TreeGrafter"/>
</dbReference>
<dbReference type="CDD" id="cd07782">
    <property type="entry name" value="ASKHA_NBD_FGGY_D-RBK"/>
    <property type="match status" value="1"/>
</dbReference>
<dbReference type="PANTHER" id="PTHR43435:SF4">
    <property type="entry name" value="FGGY CARBOHYDRATE KINASE DOMAIN-CONTAINING PROTEIN"/>
    <property type="match status" value="1"/>
</dbReference>
<proteinExistence type="inferred from homology"/>
<dbReference type="EMBL" id="FQWM01000008">
    <property type="protein sequence ID" value="SHH74206.1"/>
    <property type="molecule type" value="Genomic_DNA"/>
</dbReference>
<dbReference type="InterPro" id="IPR000577">
    <property type="entry name" value="Carb_kinase_FGGY"/>
</dbReference>
<dbReference type="GO" id="GO:0019321">
    <property type="term" value="P:pentose metabolic process"/>
    <property type="evidence" value="ECO:0007669"/>
    <property type="project" value="TreeGrafter"/>
</dbReference>
<dbReference type="Pfam" id="PF02782">
    <property type="entry name" value="FGGY_C"/>
    <property type="match status" value="1"/>
</dbReference>
<dbReference type="STRING" id="870908.SAMN04488044_3156"/>
<protein>
    <submittedName>
        <fullName evidence="6">Ribulokinase</fullName>
    </submittedName>
</protein>
<reference evidence="7" key="1">
    <citation type="submission" date="2016-11" db="EMBL/GenBank/DDBJ databases">
        <authorList>
            <person name="Varghese N."/>
            <person name="Submissions S."/>
        </authorList>
    </citation>
    <scope>NUCLEOTIDE SEQUENCE [LARGE SCALE GENOMIC DNA]</scope>
    <source>
        <strain evidence="7">DSM 28223</strain>
    </source>
</reference>
<evidence type="ECO:0000313" key="6">
    <source>
        <dbReference type="EMBL" id="SHH74206.1"/>
    </source>
</evidence>
<feature type="domain" description="Carbohydrate kinase FGGY C-terminal" evidence="5">
    <location>
        <begin position="272"/>
        <end position="480"/>
    </location>
</feature>
<comment type="similarity">
    <text evidence="1">Belongs to the FGGY kinase family.</text>
</comment>
<dbReference type="PIRSF" id="PIRSF000538">
    <property type="entry name" value="GlpK"/>
    <property type="match status" value="1"/>
</dbReference>
<dbReference type="GO" id="GO:0019150">
    <property type="term" value="F:D-ribulokinase activity"/>
    <property type="evidence" value="ECO:0007669"/>
    <property type="project" value="TreeGrafter"/>
</dbReference>
<dbReference type="Gene3D" id="1.20.58.2240">
    <property type="match status" value="1"/>
</dbReference>
<accession>A0A1M5VG51</accession>
<dbReference type="Proteomes" id="UP000184211">
    <property type="component" value="Unassembled WGS sequence"/>
</dbReference>
<evidence type="ECO:0000259" key="5">
    <source>
        <dbReference type="Pfam" id="PF02782"/>
    </source>
</evidence>
<organism evidence="6 7">
    <name type="scientific">Cognatishimia maritima</name>
    <dbReference type="NCBI Taxonomy" id="870908"/>
    <lineage>
        <taxon>Bacteria</taxon>
        <taxon>Pseudomonadati</taxon>
        <taxon>Pseudomonadota</taxon>
        <taxon>Alphaproteobacteria</taxon>
        <taxon>Rhodobacterales</taxon>
        <taxon>Paracoccaceae</taxon>
        <taxon>Cognatishimia</taxon>
    </lineage>
</organism>
<dbReference type="NCBIfam" id="TIGR01315">
    <property type="entry name" value="5C_CHO_kinase"/>
    <property type="match status" value="1"/>
</dbReference>
<evidence type="ECO:0000256" key="2">
    <source>
        <dbReference type="ARBA" id="ARBA00022679"/>
    </source>
</evidence>
<name>A0A1M5VG51_9RHOB</name>